<feature type="transmembrane region" description="Helical" evidence="6">
    <location>
        <begin position="87"/>
        <end position="107"/>
    </location>
</feature>
<dbReference type="InterPro" id="IPR020846">
    <property type="entry name" value="MFS_dom"/>
</dbReference>
<feature type="transmembrane region" description="Helical" evidence="6">
    <location>
        <begin position="209"/>
        <end position="227"/>
    </location>
</feature>
<evidence type="ECO:0000256" key="5">
    <source>
        <dbReference type="ARBA" id="ARBA00023136"/>
    </source>
</evidence>
<gene>
    <name evidence="8" type="ORF">F8O01_02660</name>
</gene>
<keyword evidence="5 6" id="KW-0472">Membrane</keyword>
<evidence type="ECO:0000256" key="4">
    <source>
        <dbReference type="ARBA" id="ARBA00022989"/>
    </source>
</evidence>
<feature type="transmembrane region" description="Helical" evidence="6">
    <location>
        <begin position="423"/>
        <end position="444"/>
    </location>
</feature>
<dbReference type="GO" id="GO:0022857">
    <property type="term" value="F:transmembrane transporter activity"/>
    <property type="evidence" value="ECO:0007669"/>
    <property type="project" value="InterPro"/>
</dbReference>
<protein>
    <submittedName>
        <fullName evidence="8">MFS transporter</fullName>
    </submittedName>
</protein>
<feature type="transmembrane region" description="Helical" evidence="6">
    <location>
        <begin position="397"/>
        <end position="417"/>
    </location>
</feature>
<dbReference type="Pfam" id="PF07690">
    <property type="entry name" value="MFS_1"/>
    <property type="match status" value="1"/>
</dbReference>
<feature type="transmembrane region" description="Helical" evidence="6">
    <location>
        <begin position="342"/>
        <end position="359"/>
    </location>
</feature>
<keyword evidence="2" id="KW-1003">Cell membrane</keyword>
<feature type="transmembrane region" description="Helical" evidence="6">
    <location>
        <begin position="119"/>
        <end position="142"/>
    </location>
</feature>
<feature type="transmembrane region" description="Helical" evidence="6">
    <location>
        <begin position="268"/>
        <end position="290"/>
    </location>
</feature>
<sequence>MPERTNPAPSPLPHGPRRADLVSESRLVLPLRLSSEAIAANAVSVSPRLPVLPLVAIAFATFISVTIEMLPTGLMHLMAPDLGVSNAMIGLLMSVFAFTVALTSTPLTHLTRRLPRHTMLIVVLGLFALGSIGTAVAHTYPLVLATRIFTGLAHGLFWAVVASYTALIVPKQLLTKGVSITLGGGSAAFVLGVPIGTFLGQLFGWRLTFGVLAGLTLAVVVVLWLVLPRVDRNDVRLQTAPIEVPTTLTGSINVGEVMRPVPTGPRRSFGAVLLVCALAWVTMTAQYAAYSYITPFVLDVVHVPEQYLSLVLFGYGVASAAGTLTTGILFGGRPRIGMSVTFVLLLLGVGIIAIAPSLWIAISAIAVWGVAMGFMPTLMQTRLLLAAPRNIRDVSAALYTSSFNLGIGGGALIGGVLLEHFGIGVLMPFFLVVVAIAFAGSLVIDAVQVRAARAATRDH</sequence>
<evidence type="ECO:0000256" key="6">
    <source>
        <dbReference type="SAM" id="Phobius"/>
    </source>
</evidence>
<accession>A0A7J5C2D2</accession>
<dbReference type="AlphaFoldDB" id="A0A7J5C2D2"/>
<dbReference type="RefSeq" id="WP_158039352.1">
    <property type="nucleotide sequence ID" value="NZ_JACCFV010000001.1"/>
</dbReference>
<evidence type="ECO:0000313" key="8">
    <source>
        <dbReference type="EMBL" id="KAB1660252.1"/>
    </source>
</evidence>
<dbReference type="InterPro" id="IPR036259">
    <property type="entry name" value="MFS_trans_sf"/>
</dbReference>
<dbReference type="CDD" id="cd17324">
    <property type="entry name" value="MFS_NepI_like"/>
    <property type="match status" value="1"/>
</dbReference>
<keyword evidence="9" id="KW-1185">Reference proteome</keyword>
<dbReference type="OrthoDB" id="2810795at2"/>
<evidence type="ECO:0000313" key="9">
    <source>
        <dbReference type="Proteomes" id="UP000467240"/>
    </source>
</evidence>
<feature type="domain" description="Major facilitator superfamily (MFS) profile" evidence="7">
    <location>
        <begin position="53"/>
        <end position="452"/>
    </location>
</feature>
<feature type="transmembrane region" description="Helical" evidence="6">
    <location>
        <begin position="181"/>
        <end position="203"/>
    </location>
</feature>
<evidence type="ECO:0000259" key="7">
    <source>
        <dbReference type="PROSITE" id="PS50850"/>
    </source>
</evidence>
<dbReference type="PANTHER" id="PTHR43124:SF4">
    <property type="entry name" value="SUGAR EFFLUX TRANSPORTER"/>
    <property type="match status" value="1"/>
</dbReference>
<dbReference type="SUPFAM" id="SSF103473">
    <property type="entry name" value="MFS general substrate transporter"/>
    <property type="match status" value="1"/>
</dbReference>
<comment type="subcellular location">
    <subcellularLocation>
        <location evidence="1">Cell membrane</location>
        <topology evidence="1">Multi-pass membrane protein</topology>
    </subcellularLocation>
</comment>
<evidence type="ECO:0000256" key="1">
    <source>
        <dbReference type="ARBA" id="ARBA00004651"/>
    </source>
</evidence>
<feature type="transmembrane region" description="Helical" evidence="6">
    <location>
        <begin position="49"/>
        <end position="67"/>
    </location>
</feature>
<dbReference type="PANTHER" id="PTHR43124">
    <property type="entry name" value="PURINE EFFLUX PUMP PBUE"/>
    <property type="match status" value="1"/>
</dbReference>
<dbReference type="GO" id="GO:0005886">
    <property type="term" value="C:plasma membrane"/>
    <property type="evidence" value="ECO:0007669"/>
    <property type="project" value="UniProtKB-SubCell"/>
</dbReference>
<dbReference type="Proteomes" id="UP000467240">
    <property type="component" value="Unassembled WGS sequence"/>
</dbReference>
<organism evidence="8 9">
    <name type="scientific">Pseudoclavibacter chungangensis</name>
    <dbReference type="NCBI Taxonomy" id="587635"/>
    <lineage>
        <taxon>Bacteria</taxon>
        <taxon>Bacillati</taxon>
        <taxon>Actinomycetota</taxon>
        <taxon>Actinomycetes</taxon>
        <taxon>Micrococcales</taxon>
        <taxon>Microbacteriaceae</taxon>
        <taxon>Pseudoclavibacter</taxon>
    </lineage>
</organism>
<feature type="transmembrane region" description="Helical" evidence="6">
    <location>
        <begin position="310"/>
        <end position="330"/>
    </location>
</feature>
<dbReference type="Gene3D" id="1.20.1250.20">
    <property type="entry name" value="MFS general substrate transporter like domains"/>
    <property type="match status" value="1"/>
</dbReference>
<keyword evidence="4 6" id="KW-1133">Transmembrane helix</keyword>
<feature type="transmembrane region" description="Helical" evidence="6">
    <location>
        <begin position="365"/>
        <end position="385"/>
    </location>
</feature>
<dbReference type="EMBL" id="WBJZ01000003">
    <property type="protein sequence ID" value="KAB1660252.1"/>
    <property type="molecule type" value="Genomic_DNA"/>
</dbReference>
<name>A0A7J5C2D2_9MICO</name>
<evidence type="ECO:0000256" key="3">
    <source>
        <dbReference type="ARBA" id="ARBA00022692"/>
    </source>
</evidence>
<dbReference type="InterPro" id="IPR050189">
    <property type="entry name" value="MFS_Efflux_Transporters"/>
</dbReference>
<evidence type="ECO:0000256" key="2">
    <source>
        <dbReference type="ARBA" id="ARBA00022475"/>
    </source>
</evidence>
<proteinExistence type="predicted"/>
<comment type="caution">
    <text evidence="8">The sequence shown here is derived from an EMBL/GenBank/DDBJ whole genome shotgun (WGS) entry which is preliminary data.</text>
</comment>
<reference evidence="8 9" key="1">
    <citation type="submission" date="2019-09" db="EMBL/GenBank/DDBJ databases">
        <title>Phylogeny of genus Pseudoclavibacter and closely related genus.</title>
        <authorList>
            <person name="Li Y."/>
        </authorList>
    </citation>
    <scope>NUCLEOTIDE SEQUENCE [LARGE SCALE GENOMIC DNA]</scope>
    <source>
        <strain evidence="8 9">DSM 23821</strain>
    </source>
</reference>
<dbReference type="PROSITE" id="PS50850">
    <property type="entry name" value="MFS"/>
    <property type="match status" value="1"/>
</dbReference>
<keyword evidence="3 6" id="KW-0812">Transmembrane</keyword>
<dbReference type="InterPro" id="IPR011701">
    <property type="entry name" value="MFS"/>
</dbReference>
<feature type="transmembrane region" description="Helical" evidence="6">
    <location>
        <begin position="148"/>
        <end position="169"/>
    </location>
</feature>